<evidence type="ECO:0000256" key="5">
    <source>
        <dbReference type="ARBA" id="ARBA00023242"/>
    </source>
</evidence>
<evidence type="ECO:0000313" key="6">
    <source>
        <dbReference type="EMBL" id="KAF2293859.1"/>
    </source>
</evidence>
<gene>
    <name evidence="6" type="ORF">GH714_005139</name>
</gene>
<dbReference type="AlphaFoldDB" id="A0A6A6L2E8"/>
<dbReference type="EMBL" id="JAAGAX010000013">
    <property type="protein sequence ID" value="KAF2293859.1"/>
    <property type="molecule type" value="Genomic_DNA"/>
</dbReference>
<evidence type="ECO:0000256" key="3">
    <source>
        <dbReference type="ARBA" id="ARBA00023125"/>
    </source>
</evidence>
<evidence type="ECO:0000256" key="1">
    <source>
        <dbReference type="ARBA" id="ARBA00004123"/>
    </source>
</evidence>
<keyword evidence="2" id="KW-0805">Transcription regulation</keyword>
<dbReference type="GO" id="GO:0005634">
    <property type="term" value="C:nucleus"/>
    <property type="evidence" value="ECO:0007669"/>
    <property type="project" value="UniProtKB-SubCell"/>
</dbReference>
<evidence type="ECO:0000256" key="4">
    <source>
        <dbReference type="ARBA" id="ARBA00023163"/>
    </source>
</evidence>
<dbReference type="Proteomes" id="UP000467840">
    <property type="component" value="Chromosome 7"/>
</dbReference>
<accession>A0A6A6L2E8</accession>
<comment type="caution">
    <text evidence="6">The sequence shown here is derived from an EMBL/GenBank/DDBJ whole genome shotgun (WGS) entry which is preliminary data.</text>
</comment>
<evidence type="ECO:0008006" key="8">
    <source>
        <dbReference type="Google" id="ProtNLM"/>
    </source>
</evidence>
<evidence type="ECO:0000313" key="7">
    <source>
        <dbReference type="Proteomes" id="UP000467840"/>
    </source>
</evidence>
<keyword evidence="3" id="KW-0238">DNA-binding</keyword>
<keyword evidence="7" id="KW-1185">Reference proteome</keyword>
<comment type="subcellular location">
    <subcellularLocation>
        <location evidence="1">Nucleus</location>
    </subcellularLocation>
</comment>
<evidence type="ECO:0000256" key="2">
    <source>
        <dbReference type="ARBA" id="ARBA00023015"/>
    </source>
</evidence>
<protein>
    <recommendedName>
        <fullName evidence="8">TF-B3 domain-containing protein</fullName>
    </recommendedName>
</protein>
<reference evidence="6 7" key="1">
    <citation type="journal article" date="2020" name="Mol. Plant">
        <title>The Chromosome-Based Rubber Tree Genome Provides New Insights into Spurge Genome Evolution and Rubber Biosynthesis.</title>
        <authorList>
            <person name="Liu J."/>
            <person name="Shi C."/>
            <person name="Shi C.C."/>
            <person name="Li W."/>
            <person name="Zhang Q.J."/>
            <person name="Zhang Y."/>
            <person name="Li K."/>
            <person name="Lu H.F."/>
            <person name="Shi C."/>
            <person name="Zhu S.T."/>
            <person name="Xiao Z.Y."/>
            <person name="Nan H."/>
            <person name="Yue Y."/>
            <person name="Zhu X.G."/>
            <person name="Wu Y."/>
            <person name="Hong X.N."/>
            <person name="Fan G.Y."/>
            <person name="Tong Y."/>
            <person name="Zhang D."/>
            <person name="Mao C.L."/>
            <person name="Liu Y.L."/>
            <person name="Hao S.J."/>
            <person name="Liu W.Q."/>
            <person name="Lv M.Q."/>
            <person name="Zhang H.B."/>
            <person name="Liu Y."/>
            <person name="Hu-Tang G.R."/>
            <person name="Wang J.P."/>
            <person name="Wang J.H."/>
            <person name="Sun Y.H."/>
            <person name="Ni S.B."/>
            <person name="Chen W.B."/>
            <person name="Zhang X.C."/>
            <person name="Jiao Y.N."/>
            <person name="Eichler E.E."/>
            <person name="Li G.H."/>
            <person name="Liu X."/>
            <person name="Gao L.Z."/>
        </authorList>
    </citation>
    <scope>NUCLEOTIDE SEQUENCE [LARGE SCALE GENOMIC DNA]</scope>
    <source>
        <strain evidence="7">cv. GT1</strain>
        <tissue evidence="6">Leaf</tissue>
    </source>
</reference>
<keyword evidence="5" id="KW-0539">Nucleus</keyword>
<proteinExistence type="predicted"/>
<name>A0A6A6L2E8_HEVBR</name>
<dbReference type="GO" id="GO:0003677">
    <property type="term" value="F:DNA binding"/>
    <property type="evidence" value="ECO:0007669"/>
    <property type="project" value="UniProtKB-KW"/>
</dbReference>
<dbReference type="InterPro" id="IPR015300">
    <property type="entry name" value="DNA-bd_pseudobarrel_sf"/>
</dbReference>
<dbReference type="SUPFAM" id="SSF101936">
    <property type="entry name" value="DNA-binding pseudobarrel domain"/>
    <property type="match status" value="1"/>
</dbReference>
<keyword evidence="4" id="KW-0804">Transcription</keyword>
<organism evidence="6 7">
    <name type="scientific">Hevea brasiliensis</name>
    <name type="common">Para rubber tree</name>
    <name type="synonym">Siphonia brasiliensis</name>
    <dbReference type="NCBI Taxonomy" id="3981"/>
    <lineage>
        <taxon>Eukaryota</taxon>
        <taxon>Viridiplantae</taxon>
        <taxon>Streptophyta</taxon>
        <taxon>Embryophyta</taxon>
        <taxon>Tracheophyta</taxon>
        <taxon>Spermatophyta</taxon>
        <taxon>Magnoliopsida</taxon>
        <taxon>eudicotyledons</taxon>
        <taxon>Gunneridae</taxon>
        <taxon>Pentapetalae</taxon>
        <taxon>rosids</taxon>
        <taxon>fabids</taxon>
        <taxon>Malpighiales</taxon>
        <taxon>Euphorbiaceae</taxon>
        <taxon>Crotonoideae</taxon>
        <taxon>Micrandreae</taxon>
        <taxon>Hevea</taxon>
    </lineage>
</organism>
<dbReference type="Gene3D" id="2.40.330.10">
    <property type="entry name" value="DNA-binding pseudobarrel domain"/>
    <property type="match status" value="1"/>
</dbReference>
<sequence>MNCHPTTSSFASQVAPFSMDFLDDSPQFDAEEEALKTLVIRKKSGLSFLVHDDEVVQIFLKQIREELETFKGISDAPEFFRCLAGTHGKEFKAIDFTGFIWTYQLSTRRTGPYPKPVLLRSSWHPFVVQKGLVPNDRVMFVVEHDQGNGKPSRCTVRAQRKIMRLMGKDLWVDVENLHHYGL</sequence>